<dbReference type="Ensembl" id="ENSOANT00000071051.1">
    <property type="protein sequence ID" value="ENSOANP00000036049.1"/>
    <property type="gene ID" value="ENSOANG00000046617.1"/>
</dbReference>
<feature type="region of interest" description="Disordered" evidence="1">
    <location>
        <begin position="257"/>
        <end position="333"/>
    </location>
</feature>
<dbReference type="Bgee" id="ENSOANG00000046617">
    <property type="expression patterns" value="Expressed in liver and 7 other cell types or tissues"/>
</dbReference>
<dbReference type="PANTHER" id="PTHR23276:SF2">
    <property type="entry name" value="PROTEIN PRRC1"/>
    <property type="match status" value="1"/>
</dbReference>
<dbReference type="GO" id="GO:0034237">
    <property type="term" value="F:protein kinase A regulatory subunit binding"/>
    <property type="evidence" value="ECO:0000318"/>
    <property type="project" value="GO_Central"/>
</dbReference>
<dbReference type="GO" id="GO:0010669">
    <property type="term" value="P:epithelial structure maintenance"/>
    <property type="evidence" value="ECO:0000318"/>
    <property type="project" value="GO_Central"/>
</dbReference>
<feature type="compositionally biased region" description="Pro residues" evidence="1">
    <location>
        <begin position="171"/>
        <end position="183"/>
    </location>
</feature>
<dbReference type="GO" id="GO:0005737">
    <property type="term" value="C:cytoplasm"/>
    <property type="evidence" value="ECO:0000318"/>
    <property type="project" value="GO_Central"/>
</dbReference>
<feature type="compositionally biased region" description="Low complexity" evidence="1">
    <location>
        <begin position="196"/>
        <end position="236"/>
    </location>
</feature>
<sequence>APGSVRSHTEPTRPPPPASSRSSGGDGPPSVRRSIDRSIGGIYRAPPACGALYRAPGRVQYGAERTRSPPTPSSRSTEGDGSPSVRPAIDRSIGGIYRAPPACGALYRAPGRVRPNPERTRSPPPATPRSSEGAGPPSVRPAGDRPIDRSIDRPTAPVPLPPAQGRRRPRPPAPPPSPSPRPGTPRREEEEEEEAASGASSRAWRAAPRCARPWTAPGARWRRSSPPSTPAWSPTSVWAGSPWSCACRARTRRRWGRWAPPSAGCSAAPGSAATAAPPASPRSPWATPPRTRFRTRDPGGGGGDRPPRPGAGSSRGAARRSQGARERVAGLRRAGRIPEGQAAVGVQDFVAELLPDRWFDLVCLILDDPARGLRLETFTQATPLPLDAVRQVGVRVPLDPRPLRPLTSDLPPLRLPLLRPPRGRVPSAARGRSGGVSEDRKCGASSVCRAPCRAPRGGRSGGVSEDDRGFGASSVCRALCRAPRGDVQAASVKVTGSVGRLACAERRAERREGGVQAASVKTTGGLGRLACAERRAERREGGVQAASVKTTGGLGRLACAQRRAQRREGALGRVDDSGHSFGGIY</sequence>
<keyword evidence="3" id="KW-1185">Reference proteome</keyword>
<feature type="compositionally biased region" description="Low complexity" evidence="1">
    <location>
        <begin position="19"/>
        <end position="32"/>
    </location>
</feature>
<dbReference type="InterPro" id="IPR026534">
    <property type="entry name" value="PRRC1"/>
</dbReference>
<feature type="region of interest" description="Disordered" evidence="1">
    <location>
        <begin position="1"/>
        <end position="240"/>
    </location>
</feature>
<feature type="compositionally biased region" description="Basic and acidic residues" evidence="1">
    <location>
        <begin position="142"/>
        <end position="152"/>
    </location>
</feature>
<evidence type="ECO:0000256" key="1">
    <source>
        <dbReference type="SAM" id="MobiDB-lite"/>
    </source>
</evidence>
<reference evidence="2" key="1">
    <citation type="submission" date="2025-08" db="UniProtKB">
        <authorList>
            <consortium name="Ensembl"/>
        </authorList>
    </citation>
    <scope>IDENTIFICATION</scope>
    <source>
        <strain evidence="2">Glennie</strain>
    </source>
</reference>
<feature type="region of interest" description="Disordered" evidence="1">
    <location>
        <begin position="412"/>
        <end position="439"/>
    </location>
</feature>
<dbReference type="GeneTree" id="ENSGT00390000003837"/>
<feature type="compositionally biased region" description="Low complexity" evidence="1">
    <location>
        <begin position="257"/>
        <end position="290"/>
    </location>
</feature>
<proteinExistence type="predicted"/>
<accession>A0A6I8N4I8</accession>
<protein>
    <submittedName>
        <fullName evidence="2">Uncharacterized protein</fullName>
    </submittedName>
</protein>
<evidence type="ECO:0000313" key="2">
    <source>
        <dbReference type="Ensembl" id="ENSOANP00000036049.1"/>
    </source>
</evidence>
<feature type="compositionally biased region" description="Low complexity" evidence="1">
    <location>
        <begin position="310"/>
        <end position="321"/>
    </location>
</feature>
<reference evidence="2" key="2">
    <citation type="submission" date="2025-09" db="UniProtKB">
        <authorList>
            <consortium name="Ensembl"/>
        </authorList>
    </citation>
    <scope>IDENTIFICATION</scope>
    <source>
        <strain evidence="2">Glennie</strain>
    </source>
</reference>
<dbReference type="InterPro" id="IPR029001">
    <property type="entry name" value="ITPase-like_fam"/>
</dbReference>
<dbReference type="Proteomes" id="UP000002279">
    <property type="component" value="Unplaced"/>
</dbReference>
<evidence type="ECO:0000313" key="3">
    <source>
        <dbReference type="Proteomes" id="UP000002279"/>
    </source>
</evidence>
<name>A0A6I8N4I8_ORNAN</name>
<dbReference type="OMA" id="YRAPPAC"/>
<dbReference type="AlphaFoldDB" id="A0A6I8N4I8"/>
<dbReference type="InParanoid" id="A0A6I8N4I8"/>
<dbReference type="SUPFAM" id="SSF52972">
    <property type="entry name" value="ITPase-like"/>
    <property type="match status" value="1"/>
</dbReference>
<organism evidence="2 3">
    <name type="scientific">Ornithorhynchus anatinus</name>
    <name type="common">Duckbill platypus</name>
    <dbReference type="NCBI Taxonomy" id="9258"/>
    <lineage>
        <taxon>Eukaryota</taxon>
        <taxon>Metazoa</taxon>
        <taxon>Chordata</taxon>
        <taxon>Craniata</taxon>
        <taxon>Vertebrata</taxon>
        <taxon>Euteleostomi</taxon>
        <taxon>Mammalia</taxon>
        <taxon>Monotremata</taxon>
        <taxon>Ornithorhynchidae</taxon>
        <taxon>Ornithorhynchus</taxon>
    </lineage>
</organism>
<dbReference type="PANTHER" id="PTHR23276">
    <property type="entry name" value="PROTEIN PRRC1"/>
    <property type="match status" value="1"/>
</dbReference>